<proteinExistence type="predicted"/>
<sequence>MTQQHQAPGPYGLRPPSVTEARASLYAVFGAQTDEIWQRLTHRAGMPSTGGDDAALPRLMEAMRADHDPVVALCAQSLHIRLSTYQHLTAAHETIRSAQ</sequence>
<dbReference type="AlphaFoldDB" id="A0A9Q9I675"/>
<protein>
    <submittedName>
        <fullName evidence="1">Uncharacterized protein</fullName>
    </submittedName>
</protein>
<dbReference type="KEGG" id="daur:Daura_26385"/>
<evidence type="ECO:0000313" key="1">
    <source>
        <dbReference type="EMBL" id="UWZ50369.1"/>
    </source>
</evidence>
<evidence type="ECO:0000313" key="2">
    <source>
        <dbReference type="Proteomes" id="UP001058003"/>
    </source>
</evidence>
<keyword evidence="2" id="KW-1185">Reference proteome</keyword>
<dbReference type="RefSeq" id="WP_033364329.1">
    <property type="nucleotide sequence ID" value="NZ_CP073767.1"/>
</dbReference>
<dbReference type="EMBL" id="CP073767">
    <property type="protein sequence ID" value="UWZ50369.1"/>
    <property type="molecule type" value="Genomic_DNA"/>
</dbReference>
<reference evidence="1" key="1">
    <citation type="submission" date="2021-04" db="EMBL/GenBank/DDBJ databases">
        <title>Dactylosporangium aurantiacum NRRL B-8018 full assembly.</title>
        <authorList>
            <person name="Hartkoorn R.C."/>
            <person name="Beaudoing E."/>
            <person name="Hot D."/>
        </authorList>
    </citation>
    <scope>NUCLEOTIDE SEQUENCE</scope>
    <source>
        <strain evidence="1">NRRL B-8018</strain>
    </source>
</reference>
<name>A0A9Q9I675_9ACTN</name>
<gene>
    <name evidence="1" type="ORF">Daura_26385</name>
</gene>
<organism evidence="1 2">
    <name type="scientific">Dactylosporangium aurantiacum</name>
    <dbReference type="NCBI Taxonomy" id="35754"/>
    <lineage>
        <taxon>Bacteria</taxon>
        <taxon>Bacillati</taxon>
        <taxon>Actinomycetota</taxon>
        <taxon>Actinomycetes</taxon>
        <taxon>Micromonosporales</taxon>
        <taxon>Micromonosporaceae</taxon>
        <taxon>Dactylosporangium</taxon>
    </lineage>
</organism>
<dbReference type="Proteomes" id="UP001058003">
    <property type="component" value="Chromosome"/>
</dbReference>
<dbReference type="OrthoDB" id="5188702at2"/>
<accession>A0A9Q9I675</accession>